<gene>
    <name evidence="2" type="ORF">SRB5_14310</name>
</gene>
<dbReference type="Proteomes" id="UP000466345">
    <property type="component" value="Unassembled WGS sequence"/>
</dbReference>
<dbReference type="PANTHER" id="PTHR35908">
    <property type="entry name" value="HYPOTHETICAL FUSION PROTEIN"/>
    <property type="match status" value="1"/>
</dbReference>
<dbReference type="InterPro" id="IPR029068">
    <property type="entry name" value="Glyas_Bleomycin-R_OHBP_Dase"/>
</dbReference>
<name>A0A7K0CD70_9ACTN</name>
<feature type="domain" description="Glyoxalase-like" evidence="1">
    <location>
        <begin position="15"/>
        <end position="107"/>
    </location>
</feature>
<dbReference type="Pfam" id="PF18029">
    <property type="entry name" value="Glyoxalase_6"/>
    <property type="match status" value="2"/>
</dbReference>
<sequence length="243" mass="25335">MIRWTYAFVDRPAGRWAEARAFWSAVTGTGVSALRGDDGEFATLLPAGADPCVKLQAVREGGGAHLDFCVADPVAFTAHAVAAGARTLAVHDGWAVLASPAGIAFCAVPWGGEARRAEPLDGISRLDQVCLDVPADAFDAEAAFWPALTGWATGPGALPEFRWVRPPAGLPVRVLLQRLADPAAAPGAHVDLACGTHREQVAAAHEKLGATRVAEGAHWTVLRDPAGGVYCLTARDPYTGTLG</sequence>
<protein>
    <recommendedName>
        <fullName evidence="1">Glyoxalase-like domain-containing protein</fullName>
    </recommendedName>
</protein>
<dbReference type="Gene3D" id="3.10.180.10">
    <property type="entry name" value="2,3-Dihydroxybiphenyl 1,2-Dioxygenase, domain 1"/>
    <property type="match status" value="2"/>
</dbReference>
<dbReference type="RefSeq" id="WP_323377220.1">
    <property type="nucleotide sequence ID" value="NZ_WEGJ01000003.1"/>
</dbReference>
<evidence type="ECO:0000259" key="1">
    <source>
        <dbReference type="Pfam" id="PF18029"/>
    </source>
</evidence>
<dbReference type="PANTHER" id="PTHR35908:SF1">
    <property type="entry name" value="CONSERVED PROTEIN"/>
    <property type="match status" value="1"/>
</dbReference>
<feature type="domain" description="Glyoxalase-like" evidence="1">
    <location>
        <begin position="128"/>
        <end position="233"/>
    </location>
</feature>
<dbReference type="InterPro" id="IPR041581">
    <property type="entry name" value="Glyoxalase_6"/>
</dbReference>
<reference evidence="2 3" key="1">
    <citation type="submission" date="2019-10" db="EMBL/GenBank/DDBJ databases">
        <title>Streptomyces smaragdinus sp. nov. and Streptomyces fabii sp. nov., isolated from the gut of fungus growing-termite Macrotermes natalensis.</title>
        <authorList>
            <person name="Schwitalla J."/>
            <person name="Benndorf R."/>
            <person name="Martin K."/>
            <person name="De Beer W."/>
            <person name="Kaster A.-K."/>
            <person name="Vollmers J."/>
            <person name="Poulsen M."/>
            <person name="Beemelmanns C."/>
        </authorList>
    </citation>
    <scope>NUCLEOTIDE SEQUENCE [LARGE SCALE GENOMIC DNA]</scope>
    <source>
        <strain evidence="2 3">RB5</strain>
    </source>
</reference>
<dbReference type="SUPFAM" id="SSF54593">
    <property type="entry name" value="Glyoxalase/Bleomycin resistance protein/Dihydroxybiphenyl dioxygenase"/>
    <property type="match status" value="1"/>
</dbReference>
<accession>A0A7K0CD70</accession>
<dbReference type="EMBL" id="WEGJ01000003">
    <property type="protein sequence ID" value="MQY11316.1"/>
    <property type="molecule type" value="Genomic_DNA"/>
</dbReference>
<organism evidence="2 3">
    <name type="scientific">Streptomyces smaragdinus</name>
    <dbReference type="NCBI Taxonomy" id="2585196"/>
    <lineage>
        <taxon>Bacteria</taxon>
        <taxon>Bacillati</taxon>
        <taxon>Actinomycetota</taxon>
        <taxon>Actinomycetes</taxon>
        <taxon>Kitasatosporales</taxon>
        <taxon>Streptomycetaceae</taxon>
        <taxon>Streptomyces</taxon>
    </lineage>
</organism>
<proteinExistence type="predicted"/>
<keyword evidence="3" id="KW-1185">Reference proteome</keyword>
<comment type="caution">
    <text evidence="2">The sequence shown here is derived from an EMBL/GenBank/DDBJ whole genome shotgun (WGS) entry which is preliminary data.</text>
</comment>
<evidence type="ECO:0000313" key="2">
    <source>
        <dbReference type="EMBL" id="MQY11316.1"/>
    </source>
</evidence>
<evidence type="ECO:0000313" key="3">
    <source>
        <dbReference type="Proteomes" id="UP000466345"/>
    </source>
</evidence>
<dbReference type="AlphaFoldDB" id="A0A7K0CD70"/>